<dbReference type="PANTHER" id="PTHR43201:SF5">
    <property type="entry name" value="MEDIUM-CHAIN ACYL-COA LIGASE ACSF2, MITOCHONDRIAL"/>
    <property type="match status" value="1"/>
</dbReference>
<evidence type="ECO:0000313" key="5">
    <source>
        <dbReference type="Proteomes" id="UP001522450"/>
    </source>
</evidence>
<organism evidence="4 5">
    <name type="scientific">Pseudolactococcus carnosus</name>
    <dbReference type="NCBI Taxonomy" id="2749961"/>
    <lineage>
        <taxon>Bacteria</taxon>
        <taxon>Bacillati</taxon>
        <taxon>Bacillota</taxon>
        <taxon>Bacilli</taxon>
        <taxon>Lactobacillales</taxon>
        <taxon>Streptococcaceae</taxon>
        <taxon>Pseudolactococcus</taxon>
    </lineage>
</organism>
<dbReference type="PANTHER" id="PTHR43201">
    <property type="entry name" value="ACYL-COA SYNTHETASE"/>
    <property type="match status" value="1"/>
</dbReference>
<accession>A0ABT0AS08</accession>
<name>A0ABT0AS08_9LACT</name>
<dbReference type="SUPFAM" id="SSF56801">
    <property type="entry name" value="Acetyl-CoA synthetase-like"/>
    <property type="match status" value="1"/>
</dbReference>
<evidence type="ECO:0000259" key="3">
    <source>
        <dbReference type="Pfam" id="PF00501"/>
    </source>
</evidence>
<feature type="domain" description="AMP-dependent synthetase/ligase" evidence="3">
    <location>
        <begin position="34"/>
        <end position="309"/>
    </location>
</feature>
<dbReference type="InterPro" id="IPR042099">
    <property type="entry name" value="ANL_N_sf"/>
</dbReference>
<dbReference type="InterPro" id="IPR045851">
    <property type="entry name" value="AMP-bd_C_sf"/>
</dbReference>
<dbReference type="Gene3D" id="3.40.50.12780">
    <property type="entry name" value="N-terminal domain of ligase-like"/>
    <property type="match status" value="1"/>
</dbReference>
<evidence type="ECO:0000313" key="4">
    <source>
        <dbReference type="EMBL" id="MCJ1989505.1"/>
    </source>
</evidence>
<dbReference type="EMBL" id="JAAECS010000003">
    <property type="protein sequence ID" value="MCJ1989505.1"/>
    <property type="molecule type" value="Genomic_DNA"/>
</dbReference>
<comment type="caution">
    <text evidence="4">The sequence shown here is derived from an EMBL/GenBank/DDBJ whole genome shotgun (WGS) entry which is preliminary data.</text>
</comment>
<dbReference type="Gene3D" id="3.30.300.30">
    <property type="match status" value="1"/>
</dbReference>
<dbReference type="RefSeq" id="WP_079505190.1">
    <property type="nucleotide sequence ID" value="NZ_JAAECQ010000003.1"/>
</dbReference>
<dbReference type="Pfam" id="PF00501">
    <property type="entry name" value="AMP-binding"/>
    <property type="match status" value="1"/>
</dbReference>
<dbReference type="InterPro" id="IPR000873">
    <property type="entry name" value="AMP-dep_synth/lig_dom"/>
</dbReference>
<dbReference type="GO" id="GO:0016874">
    <property type="term" value="F:ligase activity"/>
    <property type="evidence" value="ECO:0007669"/>
    <property type="project" value="UniProtKB-KW"/>
</dbReference>
<keyword evidence="2 4" id="KW-0436">Ligase</keyword>
<proteinExistence type="inferred from homology"/>
<gene>
    <name evidence="4" type="ORF">GYN21_04655</name>
</gene>
<sequence length="433" mass="49020">MIPFDKIPKRQTAILYRGRQIDYGELLANSLPYQKRLEDVKASVIFLPMKQDLETIYKLVACIRANKIFVPIPEDDPIAKAETLKNDLSSAILWLNDFIYFKTELPQIQLPKDTLFIGFTSGTTGERKGFVRNKESWLQSFAIFQSVTAFVPKPYVTCLTPLHYSLGLYVLLQTLSSGQTYLLDVTTLTDLFAMPDVLNHCQVFSVPTVLNYQLSAIGNVQKQCLSIILSGEVVSINQRKQLFEQMPNAQVLTFYGSSETSFITYNAVPYPPDNCVGTLFPQVTISIAETDQAIGEIRVTSPMTFQGYLKKGRFYPASAIIATGDMGWYDQQLFYLGRNDDRINRKGEKYFPATLEKRLIESPYIKDAVVYGYPDAKLGQGIAADIVWVEGSLALDEMNQFLKTDVYRKGRLDKYQSVADIQYNDSGKKCKKR</sequence>
<keyword evidence="5" id="KW-1185">Reference proteome</keyword>
<comment type="similarity">
    <text evidence="1">Belongs to the ATP-dependent AMP-binding enzyme family.</text>
</comment>
<dbReference type="Proteomes" id="UP001522450">
    <property type="component" value="Unassembled WGS sequence"/>
</dbReference>
<reference evidence="4 5" key="1">
    <citation type="journal article" date="2022" name="Microbiol. Res.">
        <title>Comparative genome analysis, predicted lifestyle and antimicrobial strategies of Lactococcus carnosus and Lactococcus paracarnosus isolated from meat.</title>
        <authorList>
            <person name="Werum V."/>
            <person name="Ehrmann M."/>
            <person name="Vogel R."/>
            <person name="Hilgarth M."/>
        </authorList>
    </citation>
    <scope>NUCLEOTIDE SEQUENCE [LARGE SCALE GENOMIC DNA]</scope>
    <source>
        <strain evidence="4 5">TMW22177</strain>
    </source>
</reference>
<evidence type="ECO:0000256" key="1">
    <source>
        <dbReference type="ARBA" id="ARBA00006432"/>
    </source>
</evidence>
<evidence type="ECO:0000256" key="2">
    <source>
        <dbReference type="ARBA" id="ARBA00022598"/>
    </source>
</evidence>
<protein>
    <submittedName>
        <fullName evidence="4">Long-chain fatty acid--CoA ligase</fullName>
    </submittedName>
</protein>